<dbReference type="EMBL" id="JBBMFA010000041">
    <property type="protein sequence ID" value="MEQ2519184.1"/>
    <property type="molecule type" value="Genomic_DNA"/>
</dbReference>
<feature type="modified residue" description="4-aspartylphosphate" evidence="6">
    <location>
        <position position="55"/>
    </location>
</feature>
<dbReference type="InterPro" id="IPR009057">
    <property type="entry name" value="Homeodomain-like_sf"/>
</dbReference>
<keyword evidence="4" id="KW-0804">Transcription</keyword>
<dbReference type="Pfam" id="PF12833">
    <property type="entry name" value="HTH_18"/>
    <property type="match status" value="1"/>
</dbReference>
<name>A0ABV1GBK0_9FIRM</name>
<keyword evidence="10" id="KW-1185">Reference proteome</keyword>
<dbReference type="SMART" id="SM00342">
    <property type="entry name" value="HTH_ARAC"/>
    <property type="match status" value="1"/>
</dbReference>
<dbReference type="SMART" id="SM00448">
    <property type="entry name" value="REC"/>
    <property type="match status" value="1"/>
</dbReference>
<dbReference type="CDD" id="cd17536">
    <property type="entry name" value="REC_YesN-like"/>
    <property type="match status" value="1"/>
</dbReference>
<feature type="domain" description="HTH araC/xylS-type" evidence="7">
    <location>
        <begin position="417"/>
        <end position="516"/>
    </location>
</feature>
<dbReference type="PROSITE" id="PS00041">
    <property type="entry name" value="HTH_ARAC_FAMILY_1"/>
    <property type="match status" value="1"/>
</dbReference>
<evidence type="ECO:0000256" key="5">
    <source>
        <dbReference type="ARBA" id="ARBA00024867"/>
    </source>
</evidence>
<comment type="function">
    <text evidence="5">May play the central regulatory role in sporulation. It may be an element of the effector pathway responsible for the activation of sporulation genes in response to nutritional stress. Spo0A may act in concert with spo0H (a sigma factor) to control the expression of some genes that are critical to the sporulation process.</text>
</comment>
<dbReference type="Gene3D" id="3.40.50.2300">
    <property type="match status" value="1"/>
</dbReference>
<dbReference type="SUPFAM" id="SSF46689">
    <property type="entry name" value="Homeodomain-like"/>
    <property type="match status" value="2"/>
</dbReference>
<evidence type="ECO:0000313" key="10">
    <source>
        <dbReference type="Proteomes" id="UP001477672"/>
    </source>
</evidence>
<keyword evidence="6" id="KW-0597">Phosphoprotein</keyword>
<organism evidence="9 10">
    <name type="scientific">Ruthenibacterium intestinale</name>
    <dbReference type="NCBI Taxonomy" id="3133163"/>
    <lineage>
        <taxon>Bacteria</taxon>
        <taxon>Bacillati</taxon>
        <taxon>Bacillota</taxon>
        <taxon>Clostridia</taxon>
        <taxon>Eubacteriales</taxon>
        <taxon>Oscillospiraceae</taxon>
        <taxon>Ruthenibacterium</taxon>
    </lineage>
</organism>
<accession>A0ABV1GBK0</accession>
<dbReference type="PANTHER" id="PTHR43280:SF2">
    <property type="entry name" value="HTH-TYPE TRANSCRIPTIONAL REGULATOR EXSA"/>
    <property type="match status" value="1"/>
</dbReference>
<dbReference type="PRINTS" id="PR00032">
    <property type="entry name" value="HTHARAC"/>
</dbReference>
<proteinExistence type="predicted"/>
<protein>
    <recommendedName>
        <fullName evidence="1">Stage 0 sporulation protein A homolog</fullName>
    </recommendedName>
</protein>
<dbReference type="RefSeq" id="WP_349214488.1">
    <property type="nucleotide sequence ID" value="NZ_JBBMFA010000041.1"/>
</dbReference>
<dbReference type="InterPro" id="IPR020449">
    <property type="entry name" value="Tscrpt_reg_AraC-type_HTH"/>
</dbReference>
<evidence type="ECO:0000256" key="3">
    <source>
        <dbReference type="ARBA" id="ARBA00023125"/>
    </source>
</evidence>
<dbReference type="SUPFAM" id="SSF52172">
    <property type="entry name" value="CheY-like"/>
    <property type="match status" value="1"/>
</dbReference>
<sequence length="522" mass="60052">MLRAMIVDDEMMVRTTLEKMVDWEAEGFVLEGCYPNGQAALDALSRRPADLIFTDIRMPVCDGLELIDRVHAMGLSPYIVVLSAFDDFPQVKQAFKKGASDYVLKQEVTSDRMLELVREAKEKLPAGPAEEPAAEALPNVSAVFGDVFFHNADPRSLGDLEQGYVIGCFFLDEVYRELPRLGGDVHATLTQPLTRLVMQMPQMKPTDGFYSLDVSRHFLFYSLAQPGRTADKARAFFSLVQKAWKNYMNISCTVGVAIPHKRPAENFYTVLEQAETNTTLRYVLGPGRIYDESYYARFDPVTALRQAKSCMPFIRAVMNADFAGVERYKTELVGAMQDLPLAQGQSLALLYLYNLYYEMGFYDMQIAYKLGLDHQLYDRLHSIETQRDLVIYFTSALRRIMEYFESNYDQRFPDSVLKAKRYVDDNYMRADLSLKEVSEHSGYNEKYFCTLFKKRFEVSYSDYVNQLRVSAAKDLLEKSAMRMYEIADAVGYNNVEHFMRVFKKVTGVTPKQYRKENVKKYQ</sequence>
<evidence type="ECO:0000259" key="8">
    <source>
        <dbReference type="PROSITE" id="PS50110"/>
    </source>
</evidence>
<dbReference type="PROSITE" id="PS01124">
    <property type="entry name" value="HTH_ARAC_FAMILY_2"/>
    <property type="match status" value="1"/>
</dbReference>
<evidence type="ECO:0000313" key="9">
    <source>
        <dbReference type="EMBL" id="MEQ2519184.1"/>
    </source>
</evidence>
<dbReference type="PANTHER" id="PTHR43280">
    <property type="entry name" value="ARAC-FAMILY TRANSCRIPTIONAL REGULATOR"/>
    <property type="match status" value="1"/>
</dbReference>
<dbReference type="Pfam" id="PF00072">
    <property type="entry name" value="Response_reg"/>
    <property type="match status" value="1"/>
</dbReference>
<dbReference type="InterPro" id="IPR018062">
    <property type="entry name" value="HTH_AraC-typ_CS"/>
</dbReference>
<evidence type="ECO:0000256" key="1">
    <source>
        <dbReference type="ARBA" id="ARBA00018672"/>
    </source>
</evidence>
<dbReference type="PROSITE" id="PS50110">
    <property type="entry name" value="RESPONSE_REGULATORY"/>
    <property type="match status" value="1"/>
</dbReference>
<feature type="domain" description="Response regulatory" evidence="8">
    <location>
        <begin position="3"/>
        <end position="120"/>
    </location>
</feature>
<evidence type="ECO:0000256" key="6">
    <source>
        <dbReference type="PROSITE-ProRule" id="PRU00169"/>
    </source>
</evidence>
<evidence type="ECO:0000259" key="7">
    <source>
        <dbReference type="PROSITE" id="PS01124"/>
    </source>
</evidence>
<gene>
    <name evidence="9" type="ORF">WMO24_01840</name>
</gene>
<dbReference type="Gene3D" id="1.10.10.60">
    <property type="entry name" value="Homeodomain-like"/>
    <property type="match status" value="2"/>
</dbReference>
<dbReference type="Proteomes" id="UP001477672">
    <property type="component" value="Unassembled WGS sequence"/>
</dbReference>
<dbReference type="InterPro" id="IPR001789">
    <property type="entry name" value="Sig_transdc_resp-reg_receiver"/>
</dbReference>
<dbReference type="InterPro" id="IPR018060">
    <property type="entry name" value="HTH_AraC"/>
</dbReference>
<keyword evidence="3" id="KW-0238">DNA-binding</keyword>
<comment type="caution">
    <text evidence="9">The sequence shown here is derived from an EMBL/GenBank/DDBJ whole genome shotgun (WGS) entry which is preliminary data.</text>
</comment>
<evidence type="ECO:0000256" key="2">
    <source>
        <dbReference type="ARBA" id="ARBA00023015"/>
    </source>
</evidence>
<dbReference type="InterPro" id="IPR011006">
    <property type="entry name" value="CheY-like_superfamily"/>
</dbReference>
<evidence type="ECO:0000256" key="4">
    <source>
        <dbReference type="ARBA" id="ARBA00023163"/>
    </source>
</evidence>
<keyword evidence="2" id="KW-0805">Transcription regulation</keyword>
<reference evidence="9 10" key="1">
    <citation type="submission" date="2024-03" db="EMBL/GenBank/DDBJ databases">
        <title>Human intestinal bacterial collection.</title>
        <authorList>
            <person name="Pauvert C."/>
            <person name="Hitch T.C.A."/>
            <person name="Clavel T."/>
        </authorList>
    </citation>
    <scope>NUCLEOTIDE SEQUENCE [LARGE SCALE GENOMIC DNA]</scope>
    <source>
        <strain evidence="9 10">CLA-JM-H11</strain>
    </source>
</reference>